<dbReference type="InterPro" id="IPR011010">
    <property type="entry name" value="DNA_brk_join_enz"/>
</dbReference>
<organism evidence="9 10">
    <name type="scientific">Perkinsus olseni</name>
    <name type="common">Perkinsus atlanticus</name>
    <dbReference type="NCBI Taxonomy" id="32597"/>
    <lineage>
        <taxon>Eukaryota</taxon>
        <taxon>Sar</taxon>
        <taxon>Alveolata</taxon>
        <taxon>Perkinsozoa</taxon>
        <taxon>Perkinsea</taxon>
        <taxon>Perkinsida</taxon>
        <taxon>Perkinsidae</taxon>
        <taxon>Perkinsus</taxon>
    </lineage>
</organism>
<dbReference type="EMBL" id="JABANP010000780">
    <property type="protein sequence ID" value="KAF4679127.1"/>
    <property type="molecule type" value="Genomic_DNA"/>
</dbReference>
<keyword evidence="4" id="KW-0732">Signal</keyword>
<comment type="similarity">
    <text evidence="1">Belongs to the peptidase S10 family.</text>
</comment>
<dbReference type="Gene3D" id="3.30.70.270">
    <property type="match status" value="1"/>
</dbReference>
<evidence type="ECO:0000256" key="4">
    <source>
        <dbReference type="ARBA" id="ARBA00022729"/>
    </source>
</evidence>
<dbReference type="InterPro" id="IPR043128">
    <property type="entry name" value="Rev_trsase/Diguanyl_cyclase"/>
</dbReference>
<comment type="caution">
    <text evidence="9">The sequence shown here is derived from an EMBL/GenBank/DDBJ whole genome shotgun (WGS) entry which is preliminary data.</text>
</comment>
<feature type="compositionally biased region" description="Pro residues" evidence="8">
    <location>
        <begin position="406"/>
        <end position="417"/>
    </location>
</feature>
<dbReference type="SUPFAM" id="SSF53474">
    <property type="entry name" value="alpha/beta-Hydrolases"/>
    <property type="match status" value="1"/>
</dbReference>
<sequence length="1434" mass="156063">MARRWTRRQRHCLCGRVQRALLGKYEGGLLLLPTLTRGPTEPMAFGWTNPVGAGFSSGGPPEKTFAETVQNIYSFLEQFFKEFPKYKGPFYIVGLSYSGVLLPQVAHLVKTGNPHINLRGIIFCNAMVNARKQWPSFPEMAFKSKTVEPVISKCQYDEMNQQMPDCLDMIDKCNKEIKSCKDAHNFCQNMVLEPLVRNGVSFYKLSAGCADPDQHLPEGCENEQDPDNVETYLKQGDVKAFLKVSRNFIISSDPVYQQLSPFALVNSDFLLPGLLESGIRMLTIAGDVDYICNFMGLKEWMLGLAWKGQQDFRKAADVEFKDSTGKVVGRRRSSNKGGYEFVQIIIEVNSLGQFTRRCRPAHKGDSSFVLVLVGGSVEESSERMSPPPRNRRSSTVPDNTDNGGLPTPPPASDPPATPVSDLPLPPDDVAASSAGPAAPPDVSTVPLSSQLGSSGPHAPAAVVQDAPSLVPDAPRSTSPTAPCQDGPGNPSSANATPLSVGVNQELVYLAADLEPGAAGPVLAVLVQNGINSQEALTSVAGDLSLRSAIAEELTLRGRVVYSIMCNRALAEKEAKKETKELNADDMTRMLTDFQALHGSTPPPPLVTTKPSIIQKMKRPDQGVCMDLNEFLPRREAPSPLSPEDSRSFKLTSSGQLIASGGEKRKLSGFTELSVALFRWGVTYSVVHPPVIGGSPSDVGLSLCDVLAYWRRLVDFLPAIGAPAIIDYDAKYRSAIAQLGNDDDLASEVDSGVNLGFEGGLRRSGVFPAAKATKKPDGDADFFQEYSAGRLRPGNYFSAPDAVSAIKSVVDEELRLGRVRELHSDEARQCGRFFSRLAAVPKGKLAPDGVSQLYRLVEDFKRSGANARIVPVERTTHPTLNDICLLLKSVIFRDGCYKKYSATVVDIKGAYRHLFMSESNRRFCCFSLDGHHYENLAVPFGVATAGWAFCRLSSKVLRICNSILEALSPSLAAAGWVYIDDFCWLLPEESASLLTSCLLVLFPLLGINLSWDKCNLTTTHFRFIGFDVTIDGPNTDGHAASTSKQYDSIELFYKEVVSSAAVPFPASGHSLALFAYAMSRAGYKFATVSSYLSAMVSRNRLYGNDLSSQDEFILKMAKKSASKICVHDVDQKLPLTRDQVTQLGALDPLGGNIVVTASLCGIFALLRGDEIINLNFEDLQLCDRLGKRVARIIVRQSKIDQAGRGESVLVSCVRGRPFDASCFSHCAYHRLLILAASHKQSSSPLFEYNGGRLSHDIFMSEFRLLLSRLGMSTETLEDYGLHSLRRTGATLCYLSAVRDHTIREQGRWSSECVYEYLVDASLAERPLPGSVVGRFCWTAEDCVGQCAFRGVGCVVGWRCGAAASLLLGGGPVTLAEDPALYAQSSGPRPNAGEEGSRVIEVNSLGQFTRRCRPAHKGDSSFVLVLVGGSVEESSE</sequence>
<evidence type="ECO:0000256" key="8">
    <source>
        <dbReference type="SAM" id="MobiDB-lite"/>
    </source>
</evidence>
<feature type="compositionally biased region" description="Low complexity" evidence="8">
    <location>
        <begin position="418"/>
        <end position="443"/>
    </location>
</feature>
<dbReference type="GO" id="GO:0006508">
    <property type="term" value="P:proteolysis"/>
    <property type="evidence" value="ECO:0007669"/>
    <property type="project" value="UniProtKB-KW"/>
</dbReference>
<proteinExistence type="inferred from homology"/>
<dbReference type="GO" id="GO:0003677">
    <property type="term" value="F:DNA binding"/>
    <property type="evidence" value="ECO:0007669"/>
    <property type="project" value="InterPro"/>
</dbReference>
<dbReference type="Gene3D" id="3.10.10.10">
    <property type="entry name" value="HIV Type 1 Reverse Transcriptase, subunit A, domain 1"/>
    <property type="match status" value="1"/>
</dbReference>
<evidence type="ECO:0000256" key="1">
    <source>
        <dbReference type="ARBA" id="ARBA00009431"/>
    </source>
</evidence>
<keyword evidence="6" id="KW-0233">DNA recombination</keyword>
<keyword evidence="3" id="KW-0645">Protease</keyword>
<dbReference type="SUPFAM" id="SSF56672">
    <property type="entry name" value="DNA/RNA polymerases"/>
    <property type="match status" value="1"/>
</dbReference>
<dbReference type="InterPro" id="IPR013762">
    <property type="entry name" value="Integrase-like_cat_sf"/>
</dbReference>
<dbReference type="GO" id="GO:0004185">
    <property type="term" value="F:serine-type carboxypeptidase activity"/>
    <property type="evidence" value="ECO:0007669"/>
    <property type="project" value="InterPro"/>
</dbReference>
<dbReference type="Gene3D" id="3.40.50.1820">
    <property type="entry name" value="alpha/beta hydrolase"/>
    <property type="match status" value="1"/>
</dbReference>
<dbReference type="InterPro" id="IPR001563">
    <property type="entry name" value="Peptidase_S10"/>
</dbReference>
<dbReference type="PANTHER" id="PTHR11802">
    <property type="entry name" value="SERINE PROTEASE FAMILY S10 SERINE CARBOXYPEPTIDASE"/>
    <property type="match status" value="1"/>
</dbReference>
<keyword evidence="5" id="KW-0378">Hydrolase</keyword>
<accession>A0A7J6N6I6</accession>
<dbReference type="Gene3D" id="1.10.443.10">
    <property type="entry name" value="Intergrase catalytic core"/>
    <property type="match status" value="1"/>
</dbReference>
<evidence type="ECO:0000256" key="5">
    <source>
        <dbReference type="ARBA" id="ARBA00022801"/>
    </source>
</evidence>
<reference evidence="9 10" key="1">
    <citation type="submission" date="2020-04" db="EMBL/GenBank/DDBJ databases">
        <title>Perkinsus olseni comparative genomics.</title>
        <authorList>
            <person name="Bogema D.R."/>
        </authorList>
    </citation>
    <scope>NUCLEOTIDE SEQUENCE [LARGE SCALE GENOMIC DNA]</scope>
    <source>
        <strain evidence="9">00978-12</strain>
    </source>
</reference>
<gene>
    <name evidence="9" type="ORF">FOZ60_015471</name>
</gene>
<keyword evidence="7" id="KW-0325">Glycoprotein</keyword>
<evidence type="ECO:0000256" key="6">
    <source>
        <dbReference type="ARBA" id="ARBA00023172"/>
    </source>
</evidence>
<dbReference type="SUPFAM" id="SSF56349">
    <property type="entry name" value="DNA breaking-rejoining enzymes"/>
    <property type="match status" value="1"/>
</dbReference>
<dbReference type="PANTHER" id="PTHR11802:SF3">
    <property type="entry name" value="RETINOID-INDUCIBLE SERINE CARBOXYPEPTIDASE"/>
    <property type="match status" value="1"/>
</dbReference>
<dbReference type="OrthoDB" id="443318at2759"/>
<keyword evidence="2" id="KW-0121">Carboxypeptidase</keyword>
<protein>
    <submittedName>
        <fullName evidence="9">Uncharacterized protein</fullName>
    </submittedName>
</protein>
<evidence type="ECO:0000256" key="2">
    <source>
        <dbReference type="ARBA" id="ARBA00022645"/>
    </source>
</evidence>
<evidence type="ECO:0000256" key="3">
    <source>
        <dbReference type="ARBA" id="ARBA00022670"/>
    </source>
</evidence>
<dbReference type="InterPro" id="IPR029058">
    <property type="entry name" value="AB_hydrolase_fold"/>
</dbReference>
<evidence type="ECO:0000256" key="7">
    <source>
        <dbReference type="ARBA" id="ARBA00023180"/>
    </source>
</evidence>
<evidence type="ECO:0000313" key="10">
    <source>
        <dbReference type="Proteomes" id="UP000541610"/>
    </source>
</evidence>
<evidence type="ECO:0000313" key="9">
    <source>
        <dbReference type="EMBL" id="KAF4679127.1"/>
    </source>
</evidence>
<dbReference type="Pfam" id="PF00450">
    <property type="entry name" value="Peptidase_S10"/>
    <property type="match status" value="1"/>
</dbReference>
<dbReference type="GO" id="GO:0015074">
    <property type="term" value="P:DNA integration"/>
    <property type="evidence" value="ECO:0007669"/>
    <property type="project" value="InterPro"/>
</dbReference>
<dbReference type="InterPro" id="IPR043502">
    <property type="entry name" value="DNA/RNA_pol_sf"/>
</dbReference>
<feature type="region of interest" description="Disordered" evidence="8">
    <location>
        <begin position="377"/>
        <end position="497"/>
    </location>
</feature>
<name>A0A7J6N6I6_PEROL</name>
<dbReference type="Proteomes" id="UP000541610">
    <property type="component" value="Unassembled WGS sequence"/>
</dbReference>
<dbReference type="GO" id="GO:0006310">
    <property type="term" value="P:DNA recombination"/>
    <property type="evidence" value="ECO:0007669"/>
    <property type="project" value="UniProtKB-KW"/>
</dbReference>